<evidence type="ECO:0000256" key="6">
    <source>
        <dbReference type="ARBA" id="ARBA00048348"/>
    </source>
</evidence>
<dbReference type="GO" id="GO:0008270">
    <property type="term" value="F:zinc ion binding"/>
    <property type="evidence" value="ECO:0007669"/>
    <property type="project" value="InterPro"/>
</dbReference>
<dbReference type="PANTHER" id="PTHR18952:SF265">
    <property type="entry name" value="CARBONIC ANHYDRASE"/>
    <property type="match status" value="1"/>
</dbReference>
<dbReference type="PANTHER" id="PTHR18952">
    <property type="entry name" value="CARBONIC ANHYDRASE"/>
    <property type="match status" value="1"/>
</dbReference>
<reference evidence="9 10" key="1">
    <citation type="submission" date="2019-05" db="EMBL/GenBank/DDBJ databases">
        <authorList>
            <person name="Zhou X."/>
        </authorList>
    </citation>
    <scope>NUCLEOTIDE SEQUENCE [LARGE SCALE GENOMIC DNA]</scope>
    <source>
        <strain evidence="9 10">DSM 432</strain>
    </source>
</reference>
<keyword evidence="7" id="KW-0732">Signal</keyword>
<evidence type="ECO:0000256" key="1">
    <source>
        <dbReference type="ARBA" id="ARBA00010718"/>
    </source>
</evidence>
<feature type="domain" description="Alpha-carbonic anhydrase" evidence="8">
    <location>
        <begin position="27"/>
        <end position="249"/>
    </location>
</feature>
<comment type="catalytic activity">
    <reaction evidence="6">
        <text>hydrogencarbonate + H(+) = CO2 + H2O</text>
        <dbReference type="Rhea" id="RHEA:10748"/>
        <dbReference type="ChEBI" id="CHEBI:15377"/>
        <dbReference type="ChEBI" id="CHEBI:15378"/>
        <dbReference type="ChEBI" id="CHEBI:16526"/>
        <dbReference type="ChEBI" id="CHEBI:17544"/>
        <dbReference type="EC" id="4.2.1.1"/>
    </reaction>
</comment>
<dbReference type="Pfam" id="PF00194">
    <property type="entry name" value="Carb_anhydrase"/>
    <property type="match status" value="1"/>
</dbReference>
<name>A0A6C1K9T1_XANAU</name>
<evidence type="ECO:0000259" key="8">
    <source>
        <dbReference type="PROSITE" id="PS51144"/>
    </source>
</evidence>
<keyword evidence="5" id="KW-0456">Lyase</keyword>
<feature type="chain" id="PRO_5025408003" description="carbonic anhydrase" evidence="7">
    <location>
        <begin position="25"/>
        <end position="249"/>
    </location>
</feature>
<dbReference type="Proteomes" id="UP000305131">
    <property type="component" value="Unassembled WGS sequence"/>
</dbReference>
<proteinExistence type="inferred from homology"/>
<dbReference type="InterPro" id="IPR041891">
    <property type="entry name" value="Alpha_CA_prokaryot-like"/>
</dbReference>
<dbReference type="CDD" id="cd03124">
    <property type="entry name" value="alpha_CA_prokaryotic_like"/>
    <property type="match status" value="1"/>
</dbReference>
<evidence type="ECO:0000256" key="5">
    <source>
        <dbReference type="ARBA" id="ARBA00023239"/>
    </source>
</evidence>
<protein>
    <recommendedName>
        <fullName evidence="2">carbonic anhydrase</fullName>
        <ecNumber evidence="2">4.2.1.1</ecNumber>
    </recommendedName>
</protein>
<keyword evidence="4" id="KW-0862">Zinc</keyword>
<dbReference type="GeneID" id="95775902"/>
<dbReference type="EMBL" id="VAUP01000041">
    <property type="protein sequence ID" value="TLX40900.1"/>
    <property type="molecule type" value="Genomic_DNA"/>
</dbReference>
<evidence type="ECO:0000256" key="2">
    <source>
        <dbReference type="ARBA" id="ARBA00012925"/>
    </source>
</evidence>
<keyword evidence="3" id="KW-0479">Metal-binding</keyword>
<dbReference type="SUPFAM" id="SSF51069">
    <property type="entry name" value="Carbonic anhydrase"/>
    <property type="match status" value="1"/>
</dbReference>
<sequence length="249" mass="26178">MAVTRRTLLAGLVSCPVCASAAHAAGAHWTYEGHGGPQDWGSLESGFQACAVGSQQSPINLEGAVQAAGDGPTLAWKPDAFRIVNNGHTIQADVVGDAGTATMGGKTYTLRQFHFHAPSEHALNGERTAMEAHFVHDLPGGGLLVVGVFLKPGAPNAAFSELMATAPRSEGAAALKAPLDPTALLPAQRATYRYEGSLTTPPCSEVVDWNVFAEPITVAEADIAAFRAIFPMNARPLQAVNRRFLLRLN</sequence>
<evidence type="ECO:0000256" key="4">
    <source>
        <dbReference type="ARBA" id="ARBA00022833"/>
    </source>
</evidence>
<dbReference type="OrthoDB" id="5327615at2"/>
<dbReference type="GO" id="GO:0004089">
    <property type="term" value="F:carbonate dehydratase activity"/>
    <property type="evidence" value="ECO:0007669"/>
    <property type="project" value="UniProtKB-EC"/>
</dbReference>
<dbReference type="Gene3D" id="3.10.200.10">
    <property type="entry name" value="Alpha carbonic anhydrase"/>
    <property type="match status" value="1"/>
</dbReference>
<dbReference type="RefSeq" id="WP_138401414.1">
    <property type="nucleotide sequence ID" value="NZ_JBAFVI010000007.1"/>
</dbReference>
<dbReference type="InterPro" id="IPR001148">
    <property type="entry name" value="CA_dom"/>
</dbReference>
<evidence type="ECO:0000256" key="3">
    <source>
        <dbReference type="ARBA" id="ARBA00022723"/>
    </source>
</evidence>
<dbReference type="EC" id="4.2.1.1" evidence="2"/>
<evidence type="ECO:0000313" key="9">
    <source>
        <dbReference type="EMBL" id="TLX40900.1"/>
    </source>
</evidence>
<dbReference type="InterPro" id="IPR023561">
    <property type="entry name" value="Carbonic_anhydrase_a-class"/>
</dbReference>
<organism evidence="9 10">
    <name type="scientific">Xanthobacter autotrophicus</name>
    <dbReference type="NCBI Taxonomy" id="280"/>
    <lineage>
        <taxon>Bacteria</taxon>
        <taxon>Pseudomonadati</taxon>
        <taxon>Pseudomonadota</taxon>
        <taxon>Alphaproteobacteria</taxon>
        <taxon>Hyphomicrobiales</taxon>
        <taxon>Xanthobacteraceae</taxon>
        <taxon>Xanthobacter</taxon>
    </lineage>
</organism>
<dbReference type="InterPro" id="IPR036398">
    <property type="entry name" value="CA_dom_sf"/>
</dbReference>
<comment type="caution">
    <text evidence="9">The sequence shown here is derived from an EMBL/GenBank/DDBJ whole genome shotgun (WGS) entry which is preliminary data.</text>
</comment>
<gene>
    <name evidence="9" type="ORF">FBQ73_20825</name>
</gene>
<accession>A0A6C1K9T1</accession>
<evidence type="ECO:0000256" key="7">
    <source>
        <dbReference type="SAM" id="SignalP"/>
    </source>
</evidence>
<dbReference type="PROSITE" id="PS51144">
    <property type="entry name" value="ALPHA_CA_2"/>
    <property type="match status" value="1"/>
</dbReference>
<comment type="similarity">
    <text evidence="1">Belongs to the alpha-carbonic anhydrase family.</text>
</comment>
<feature type="signal peptide" evidence="7">
    <location>
        <begin position="1"/>
        <end position="24"/>
    </location>
</feature>
<dbReference type="AlphaFoldDB" id="A0A6C1K9T1"/>
<dbReference type="SMART" id="SM01057">
    <property type="entry name" value="Carb_anhydrase"/>
    <property type="match status" value="1"/>
</dbReference>
<evidence type="ECO:0000313" key="10">
    <source>
        <dbReference type="Proteomes" id="UP000305131"/>
    </source>
</evidence>